<dbReference type="PROSITE" id="PS51352">
    <property type="entry name" value="THIOREDOXIN_2"/>
    <property type="match status" value="1"/>
</dbReference>
<feature type="signal peptide" evidence="1">
    <location>
        <begin position="1"/>
        <end position="26"/>
    </location>
</feature>
<dbReference type="Pfam" id="PF08534">
    <property type="entry name" value="Redoxin"/>
    <property type="match status" value="1"/>
</dbReference>
<gene>
    <name evidence="3" type="ORF">JIV24_07300</name>
</gene>
<evidence type="ECO:0000313" key="4">
    <source>
        <dbReference type="Proteomes" id="UP000605676"/>
    </source>
</evidence>
<dbReference type="PANTHER" id="PTHR42852:SF17">
    <property type="entry name" value="THIOREDOXIN-LIKE PROTEIN HI_1115"/>
    <property type="match status" value="1"/>
</dbReference>
<feature type="domain" description="Thioredoxin" evidence="2">
    <location>
        <begin position="32"/>
        <end position="170"/>
    </location>
</feature>
<comment type="caution">
    <text evidence="3">The sequence shown here is derived from an EMBL/GenBank/DDBJ whole genome shotgun (WGS) entry which is preliminary data.</text>
</comment>
<reference evidence="3 4" key="1">
    <citation type="submission" date="2021-01" db="EMBL/GenBank/DDBJ databases">
        <title>Carboxyliciviraga sp.nov., isolated from coastal sediments.</title>
        <authorList>
            <person name="Lu D."/>
            <person name="Zhang T."/>
        </authorList>
    </citation>
    <scope>NUCLEOTIDE SEQUENCE [LARGE SCALE GENOMIC DNA]</scope>
    <source>
        <strain evidence="3 4">N1Y132</strain>
    </source>
</reference>
<dbReference type="InterPro" id="IPR013766">
    <property type="entry name" value="Thioredoxin_domain"/>
</dbReference>
<evidence type="ECO:0000259" key="2">
    <source>
        <dbReference type="PROSITE" id="PS51352"/>
    </source>
</evidence>
<dbReference type="CDD" id="cd02966">
    <property type="entry name" value="TlpA_like_family"/>
    <property type="match status" value="1"/>
</dbReference>
<keyword evidence="4" id="KW-1185">Reference proteome</keyword>
<feature type="chain" id="PRO_5045405605" evidence="1">
    <location>
        <begin position="27"/>
        <end position="172"/>
    </location>
</feature>
<keyword evidence="1" id="KW-0732">Signal</keyword>
<dbReference type="PANTHER" id="PTHR42852">
    <property type="entry name" value="THIOL:DISULFIDE INTERCHANGE PROTEIN DSBE"/>
    <property type="match status" value="1"/>
</dbReference>
<proteinExistence type="predicted"/>
<evidence type="ECO:0000256" key="1">
    <source>
        <dbReference type="SAM" id="SignalP"/>
    </source>
</evidence>
<dbReference type="InterPro" id="IPR013740">
    <property type="entry name" value="Redoxin"/>
</dbReference>
<dbReference type="Proteomes" id="UP000605676">
    <property type="component" value="Unassembled WGS sequence"/>
</dbReference>
<evidence type="ECO:0000313" key="3">
    <source>
        <dbReference type="EMBL" id="MBK3517145.1"/>
    </source>
</evidence>
<dbReference type="Gene3D" id="3.40.30.10">
    <property type="entry name" value="Glutaredoxin"/>
    <property type="match status" value="1"/>
</dbReference>
<organism evidence="3 4">
    <name type="scientific">Carboxylicivirga marina</name>
    <dbReference type="NCBI Taxonomy" id="2800988"/>
    <lineage>
        <taxon>Bacteria</taxon>
        <taxon>Pseudomonadati</taxon>
        <taxon>Bacteroidota</taxon>
        <taxon>Bacteroidia</taxon>
        <taxon>Marinilabiliales</taxon>
        <taxon>Marinilabiliaceae</taxon>
        <taxon>Carboxylicivirga</taxon>
    </lineage>
</organism>
<name>A0ABS1HHP1_9BACT</name>
<dbReference type="RefSeq" id="WP_200464371.1">
    <property type="nucleotide sequence ID" value="NZ_JAENRR010000013.1"/>
</dbReference>
<protein>
    <submittedName>
        <fullName evidence="3">Redoxin domain-containing protein</fullName>
    </submittedName>
</protein>
<dbReference type="EMBL" id="JAENRR010000013">
    <property type="protein sequence ID" value="MBK3517145.1"/>
    <property type="molecule type" value="Genomic_DNA"/>
</dbReference>
<dbReference type="InterPro" id="IPR036249">
    <property type="entry name" value="Thioredoxin-like_sf"/>
</dbReference>
<accession>A0ABS1HHP1</accession>
<sequence>MKSKLKIITLLSLILTAGVLVAWAQAEEVEKVKVGDVAPSFTVVTPDGEMTTADFKGKVVLLNFFATWCPPCIQELPVLEKEVWNQFKDNEDFVLLVIGREHTPEELKKFAKEKGFDLPFCPDEERKIFSQFATQSIPRNYIINKGGKVIYASRGYSHKEFEHMIDVLKRQL</sequence>
<dbReference type="InterPro" id="IPR050553">
    <property type="entry name" value="Thioredoxin_ResA/DsbE_sf"/>
</dbReference>
<dbReference type="SUPFAM" id="SSF52833">
    <property type="entry name" value="Thioredoxin-like"/>
    <property type="match status" value="1"/>
</dbReference>